<protein>
    <recommendedName>
        <fullName evidence="1">DUF7053 domain-containing protein</fullName>
    </recommendedName>
</protein>
<evidence type="ECO:0000313" key="2">
    <source>
        <dbReference type="EMBL" id="KAH7135533.1"/>
    </source>
</evidence>
<feature type="domain" description="DUF7053" evidence="1">
    <location>
        <begin position="7"/>
        <end position="176"/>
    </location>
</feature>
<accession>A0A9P9EDL1</accession>
<sequence>MMSFFSTTATLYHVTPLPPGVTFEAAKPLLHNHDVLIKLDPDFDHYETLPSTEDAPNTKRYKVTDHLSAIPKGLWSSTVTFEAHITNTEEGMEWVIKAPLGLTQTTSWRIVRTSDLEKGKEKAVDKEAEEADTANKSEWSLVEDVLISGSRLIVGTVKGKCEQNWRGIHGRLLEHMKPIAANA</sequence>
<dbReference type="OrthoDB" id="4794810at2759"/>
<organism evidence="2 3">
    <name type="scientific">Dendryphion nanum</name>
    <dbReference type="NCBI Taxonomy" id="256645"/>
    <lineage>
        <taxon>Eukaryota</taxon>
        <taxon>Fungi</taxon>
        <taxon>Dikarya</taxon>
        <taxon>Ascomycota</taxon>
        <taxon>Pezizomycotina</taxon>
        <taxon>Dothideomycetes</taxon>
        <taxon>Pleosporomycetidae</taxon>
        <taxon>Pleosporales</taxon>
        <taxon>Torulaceae</taxon>
        <taxon>Dendryphion</taxon>
    </lineage>
</organism>
<reference evidence="2" key="1">
    <citation type="journal article" date="2021" name="Nat. Commun.">
        <title>Genetic determinants of endophytism in the Arabidopsis root mycobiome.</title>
        <authorList>
            <person name="Mesny F."/>
            <person name="Miyauchi S."/>
            <person name="Thiergart T."/>
            <person name="Pickel B."/>
            <person name="Atanasova L."/>
            <person name="Karlsson M."/>
            <person name="Huettel B."/>
            <person name="Barry K.W."/>
            <person name="Haridas S."/>
            <person name="Chen C."/>
            <person name="Bauer D."/>
            <person name="Andreopoulos W."/>
            <person name="Pangilinan J."/>
            <person name="LaButti K."/>
            <person name="Riley R."/>
            <person name="Lipzen A."/>
            <person name="Clum A."/>
            <person name="Drula E."/>
            <person name="Henrissat B."/>
            <person name="Kohler A."/>
            <person name="Grigoriev I.V."/>
            <person name="Martin F.M."/>
            <person name="Hacquard S."/>
        </authorList>
    </citation>
    <scope>NUCLEOTIDE SEQUENCE</scope>
    <source>
        <strain evidence="2">MPI-CAGE-CH-0243</strain>
    </source>
</reference>
<dbReference type="PANTHER" id="PTHR38117">
    <property type="entry name" value="NACHT AND WD40 DOMAIN PROTEIN"/>
    <property type="match status" value="1"/>
</dbReference>
<dbReference type="InterPro" id="IPR055481">
    <property type="entry name" value="DUF7053"/>
</dbReference>
<gene>
    <name evidence="2" type="ORF">B0J11DRAFT_518571</name>
</gene>
<dbReference type="AlphaFoldDB" id="A0A9P9EDL1"/>
<comment type="caution">
    <text evidence="2">The sequence shown here is derived from an EMBL/GenBank/DDBJ whole genome shotgun (WGS) entry which is preliminary data.</text>
</comment>
<dbReference type="Proteomes" id="UP000700596">
    <property type="component" value="Unassembled WGS sequence"/>
</dbReference>
<evidence type="ECO:0000259" key="1">
    <source>
        <dbReference type="Pfam" id="PF23155"/>
    </source>
</evidence>
<name>A0A9P9EDL1_9PLEO</name>
<proteinExistence type="predicted"/>
<dbReference type="EMBL" id="JAGMWT010000002">
    <property type="protein sequence ID" value="KAH7135533.1"/>
    <property type="molecule type" value="Genomic_DNA"/>
</dbReference>
<dbReference type="Pfam" id="PF23155">
    <property type="entry name" value="DUF7053"/>
    <property type="match status" value="1"/>
</dbReference>
<dbReference type="PANTHER" id="PTHR38117:SF1">
    <property type="entry name" value="DUF3074 DOMAIN-CONTAINING PROTEIN"/>
    <property type="match status" value="1"/>
</dbReference>
<keyword evidence="3" id="KW-1185">Reference proteome</keyword>
<evidence type="ECO:0000313" key="3">
    <source>
        <dbReference type="Proteomes" id="UP000700596"/>
    </source>
</evidence>